<dbReference type="Gene3D" id="3.40.50.10190">
    <property type="entry name" value="BRCT domain"/>
    <property type="match status" value="1"/>
</dbReference>
<evidence type="ECO:0000256" key="6">
    <source>
        <dbReference type="ARBA" id="ARBA00022723"/>
    </source>
</evidence>
<dbReference type="OrthoDB" id="9759736at2"/>
<keyword evidence="10 15" id="KW-0520">NAD</keyword>
<comment type="caution">
    <text evidence="15">Lacks conserved residue(s) required for the propagation of feature annotation.</text>
</comment>
<dbReference type="RefSeq" id="WP_015050002.1">
    <property type="nucleotide sequence ID" value="NC_018870.1"/>
</dbReference>
<dbReference type="SMART" id="SM00278">
    <property type="entry name" value="HhH1"/>
    <property type="match status" value="3"/>
</dbReference>
<evidence type="ECO:0000313" key="17">
    <source>
        <dbReference type="EMBL" id="AFV11121.1"/>
    </source>
</evidence>
<evidence type="ECO:0000256" key="7">
    <source>
        <dbReference type="ARBA" id="ARBA00022763"/>
    </source>
</evidence>
<dbReference type="Pfam" id="PF22745">
    <property type="entry name" value="Nlig-Ia"/>
    <property type="match status" value="1"/>
</dbReference>
<keyword evidence="7 15" id="KW-0227">DNA damage</keyword>
<feature type="binding site" evidence="15">
    <location>
        <position position="172"/>
    </location>
    <ligand>
        <name>NAD(+)</name>
        <dbReference type="ChEBI" id="CHEBI:57540"/>
    </ligand>
</feature>
<dbReference type="HOGENOM" id="CLU_007764_2_1_9"/>
<accession>K4LDN2</accession>
<dbReference type="InterPro" id="IPR012340">
    <property type="entry name" value="NA-bd_OB-fold"/>
</dbReference>
<dbReference type="InterPro" id="IPR004150">
    <property type="entry name" value="NAD_DNA_ligase_OB"/>
</dbReference>
<feature type="binding site" evidence="15">
    <location>
        <begin position="84"/>
        <end position="85"/>
    </location>
    <ligand>
        <name>NAD(+)</name>
        <dbReference type="ChEBI" id="CHEBI:57540"/>
    </ligand>
</feature>
<dbReference type="FunFam" id="3.30.470.30:FF:000001">
    <property type="entry name" value="DNA ligase"/>
    <property type="match status" value="1"/>
</dbReference>
<dbReference type="InterPro" id="IPR013839">
    <property type="entry name" value="DNAligase_adenylation"/>
</dbReference>
<gene>
    <name evidence="15 17" type="primary">ligA</name>
    <name evidence="17" type="ordered locus">Tph_c08910</name>
</gene>
<dbReference type="PANTHER" id="PTHR23389">
    <property type="entry name" value="CHROMOSOME TRANSMISSION FIDELITY FACTOR 18"/>
    <property type="match status" value="1"/>
</dbReference>
<keyword evidence="6 15" id="KW-0479">Metal-binding</keyword>
<dbReference type="HAMAP" id="MF_01588">
    <property type="entry name" value="DNA_ligase_A"/>
    <property type="match status" value="1"/>
</dbReference>
<dbReference type="InterPro" id="IPR001357">
    <property type="entry name" value="BRCT_dom"/>
</dbReference>
<feature type="binding site" evidence="15">
    <location>
        <position position="429"/>
    </location>
    <ligand>
        <name>Zn(2+)</name>
        <dbReference type="ChEBI" id="CHEBI:29105"/>
    </ligand>
</feature>
<protein>
    <recommendedName>
        <fullName evidence="3 15">DNA ligase</fullName>
        <ecNumber evidence="2 15">6.5.1.2</ecNumber>
    </recommendedName>
    <alternativeName>
        <fullName evidence="15">Polydeoxyribonucleotide synthase [NAD(+)]</fullName>
    </alternativeName>
</protein>
<evidence type="ECO:0000256" key="12">
    <source>
        <dbReference type="ARBA" id="ARBA00023211"/>
    </source>
</evidence>
<dbReference type="GO" id="GO:0003911">
    <property type="term" value="F:DNA ligase (NAD+) activity"/>
    <property type="evidence" value="ECO:0007669"/>
    <property type="project" value="UniProtKB-UniRule"/>
</dbReference>
<evidence type="ECO:0000256" key="2">
    <source>
        <dbReference type="ARBA" id="ARBA00012722"/>
    </source>
</evidence>
<feature type="binding site" evidence="15">
    <location>
        <position position="406"/>
    </location>
    <ligand>
        <name>Zn(2+)</name>
        <dbReference type="ChEBI" id="CHEBI:29105"/>
    </ligand>
</feature>
<dbReference type="InterPro" id="IPR013840">
    <property type="entry name" value="DNAligase_N"/>
</dbReference>
<evidence type="ECO:0000256" key="15">
    <source>
        <dbReference type="HAMAP-Rule" id="MF_01588"/>
    </source>
</evidence>
<dbReference type="Gene3D" id="1.10.150.20">
    <property type="entry name" value="5' to 3' exonuclease, C-terminal subdomain"/>
    <property type="match status" value="2"/>
</dbReference>
<organism evidence="17 18">
    <name type="scientific">Thermacetogenium phaeum (strain ATCC BAA-254 / DSM 26808 / PB)</name>
    <dbReference type="NCBI Taxonomy" id="1089553"/>
    <lineage>
        <taxon>Bacteria</taxon>
        <taxon>Bacillati</taxon>
        <taxon>Bacillota</taxon>
        <taxon>Clostridia</taxon>
        <taxon>Thermoanaerobacterales</taxon>
        <taxon>Thermoanaerobacteraceae</taxon>
        <taxon>Thermacetogenium</taxon>
    </lineage>
</organism>
<dbReference type="Gene3D" id="6.20.10.30">
    <property type="match status" value="1"/>
</dbReference>
<dbReference type="SMART" id="SM00532">
    <property type="entry name" value="LIGANc"/>
    <property type="match status" value="1"/>
</dbReference>
<dbReference type="FunFam" id="1.10.150.20:FF:000007">
    <property type="entry name" value="DNA ligase"/>
    <property type="match status" value="1"/>
</dbReference>
<dbReference type="PANTHER" id="PTHR23389:SF9">
    <property type="entry name" value="DNA LIGASE"/>
    <property type="match status" value="1"/>
</dbReference>
<reference evidence="17 18" key="1">
    <citation type="journal article" date="2012" name="BMC Genomics">
        <title>Genome-guided analysis of physiological and morphological traits of the fermentative acetate oxidizer Thermacetogenium phaeum.</title>
        <authorList>
            <person name="Oehler D."/>
            <person name="Poehlein A."/>
            <person name="Leimbach A."/>
            <person name="Muller N."/>
            <person name="Daniel R."/>
            <person name="Gottschalk G."/>
            <person name="Schink B."/>
        </authorList>
    </citation>
    <scope>NUCLEOTIDE SEQUENCE [LARGE SCALE GENOMIC DNA]</scope>
    <source>
        <strain evidence="18">ATCC BAA-254 / DSM 26808 / PB</strain>
    </source>
</reference>
<keyword evidence="5 15" id="KW-0235">DNA replication</keyword>
<dbReference type="GO" id="GO:0003677">
    <property type="term" value="F:DNA binding"/>
    <property type="evidence" value="ECO:0007669"/>
    <property type="project" value="InterPro"/>
</dbReference>
<dbReference type="FunFam" id="1.10.150.20:FF:000006">
    <property type="entry name" value="DNA ligase"/>
    <property type="match status" value="1"/>
</dbReference>
<dbReference type="Pfam" id="PF03119">
    <property type="entry name" value="DNA_ligase_ZBD"/>
    <property type="match status" value="1"/>
</dbReference>
<dbReference type="SUPFAM" id="SSF56091">
    <property type="entry name" value="DNA ligase/mRNA capping enzyme, catalytic domain"/>
    <property type="match status" value="1"/>
</dbReference>
<evidence type="ECO:0000259" key="16">
    <source>
        <dbReference type="PROSITE" id="PS50172"/>
    </source>
</evidence>
<proteinExistence type="inferred from homology"/>
<evidence type="ECO:0000256" key="9">
    <source>
        <dbReference type="ARBA" id="ARBA00022842"/>
    </source>
</evidence>
<dbReference type="InterPro" id="IPR036420">
    <property type="entry name" value="BRCT_dom_sf"/>
</dbReference>
<dbReference type="GO" id="GO:0006260">
    <property type="term" value="P:DNA replication"/>
    <property type="evidence" value="ECO:0007669"/>
    <property type="project" value="UniProtKB-KW"/>
</dbReference>
<comment type="cofactor">
    <cofactor evidence="15">
        <name>Mg(2+)</name>
        <dbReference type="ChEBI" id="CHEBI:18420"/>
    </cofactor>
    <cofactor evidence="15">
        <name>Mn(2+)</name>
        <dbReference type="ChEBI" id="CHEBI:29035"/>
    </cofactor>
</comment>
<feature type="active site" description="N6-AMP-lysine intermediate" evidence="15">
    <location>
        <position position="116"/>
    </location>
</feature>
<keyword evidence="4 15" id="KW-0436">Ligase</keyword>
<dbReference type="SUPFAM" id="SSF50249">
    <property type="entry name" value="Nucleic acid-binding proteins"/>
    <property type="match status" value="1"/>
</dbReference>
<dbReference type="InterPro" id="IPR041663">
    <property type="entry name" value="DisA/LigA_HHH"/>
</dbReference>
<evidence type="ECO:0000256" key="5">
    <source>
        <dbReference type="ARBA" id="ARBA00022705"/>
    </source>
</evidence>
<dbReference type="PIRSF" id="PIRSF001604">
    <property type="entry name" value="LigA"/>
    <property type="match status" value="1"/>
</dbReference>
<keyword evidence="18" id="KW-1185">Reference proteome</keyword>
<comment type="function">
    <text evidence="1 15">DNA ligase that catalyzes the formation of phosphodiester linkages between 5'-phosphoryl and 3'-hydroxyl groups in double-stranded DNA using NAD as a coenzyme and as the energy source for the reaction. It is essential for DNA replication and repair of damaged DNA.</text>
</comment>
<dbReference type="InterPro" id="IPR001679">
    <property type="entry name" value="DNA_ligase"/>
</dbReference>
<dbReference type="InterPro" id="IPR033136">
    <property type="entry name" value="DNA_ligase_CS"/>
</dbReference>
<feature type="binding site" evidence="15">
    <location>
        <position position="409"/>
    </location>
    <ligand>
        <name>Zn(2+)</name>
        <dbReference type="ChEBI" id="CHEBI:29105"/>
    </ligand>
</feature>
<feature type="binding site" evidence="15">
    <location>
        <position position="288"/>
    </location>
    <ligand>
        <name>NAD(+)</name>
        <dbReference type="ChEBI" id="CHEBI:57540"/>
    </ligand>
</feature>
<dbReference type="Pfam" id="PF00533">
    <property type="entry name" value="BRCT"/>
    <property type="match status" value="1"/>
</dbReference>
<evidence type="ECO:0000313" key="18">
    <source>
        <dbReference type="Proteomes" id="UP000000467"/>
    </source>
</evidence>
<sequence length="667" mass="74454">MSLPEEARKRAEELRREIRKHDYHYYVLDNPLITDQEYDSLMRELVELERRYPELVTPDSPTQRVGGAPLKQFRSVRHSTPLLSLGNAFDAGELRDFDRRVRQLVGEAVDYVVEPKIDGLTVVLTYENGNFVLGATRGDGLTGEDITENLRTVRLLPLRLLGAPRRLVVRGEAFMPKKAFARLNEERDNRGEPPFANPRNAAAGSLRQLDPKVTAGRTLGFYAYQIIECEGREFTTQWEALSFLKEVGFSVQEQNKRCRDIEEVIAYCNSWIEKRHVLNYEIDGMVVKVNSLRLQKVLGNTAKSPRWAIAFKFPAEQAVTQVKDIIVRVGRTGVLTPTAVLRPVVVAGVVVSRATLHNEDMIREKDVRIGDHVVIQRAGDVIPEVVRVLPERRTGVERVFRMPDRCPVCGGRVLRPEGEVAARCTGIACPAQLKELVLHFVSREGMDVEGIGPALVAQLVDKGLIRDPADLYFLRKEDLVNLERMGDKSADNLLRALEKSKKRGLAPLLFALGIRYVGTRAAEILAERFGSLDALAAAGEEELTAIPEIGPKIAASVATFFKQEQTGRVIAKLKEAGVLMERQELPETNDLPLTGKTFVITGTLPSLTRKEAEDLIKKYGGRISSSVSKRTDYLVAGKEPGQKYDKARELGIPIIDEAALLRMLPAD</sequence>
<dbReference type="SUPFAM" id="SSF52113">
    <property type="entry name" value="BRCT domain"/>
    <property type="match status" value="1"/>
</dbReference>
<keyword evidence="11 15" id="KW-0234">DNA repair</keyword>
<dbReference type="InterPro" id="IPR004149">
    <property type="entry name" value="Znf_DNAligase_C4"/>
</dbReference>
<keyword evidence="12 15" id="KW-0464">Manganese</keyword>
<dbReference type="Gene3D" id="2.40.50.140">
    <property type="entry name" value="Nucleic acid-binding proteins"/>
    <property type="match status" value="1"/>
</dbReference>
<evidence type="ECO:0000256" key="3">
    <source>
        <dbReference type="ARBA" id="ARBA00013308"/>
    </source>
</evidence>
<dbReference type="SMART" id="SM00292">
    <property type="entry name" value="BRCT"/>
    <property type="match status" value="1"/>
</dbReference>
<feature type="binding site" evidence="15">
    <location>
        <position position="312"/>
    </location>
    <ligand>
        <name>NAD(+)</name>
        <dbReference type="ChEBI" id="CHEBI:57540"/>
    </ligand>
</feature>
<dbReference type="CDD" id="cd17748">
    <property type="entry name" value="BRCT_DNA_ligase_like"/>
    <property type="match status" value="1"/>
</dbReference>
<keyword evidence="9 15" id="KW-0460">Magnesium</keyword>
<dbReference type="CDD" id="cd00114">
    <property type="entry name" value="LIGANc"/>
    <property type="match status" value="1"/>
</dbReference>
<dbReference type="Gene3D" id="1.10.287.610">
    <property type="entry name" value="Helix hairpin bin"/>
    <property type="match status" value="1"/>
</dbReference>
<dbReference type="InterPro" id="IPR003583">
    <property type="entry name" value="Hlx-hairpin-Hlx_DNA-bd_motif"/>
</dbReference>
<dbReference type="EC" id="6.5.1.2" evidence="2 15"/>
<comment type="catalytic activity">
    <reaction evidence="13 15">
        <text>NAD(+) + (deoxyribonucleotide)n-3'-hydroxyl + 5'-phospho-(deoxyribonucleotide)m = (deoxyribonucleotide)n+m + AMP + beta-nicotinamide D-nucleotide.</text>
        <dbReference type="EC" id="6.5.1.2"/>
    </reaction>
</comment>
<feature type="binding site" evidence="15">
    <location>
        <position position="114"/>
    </location>
    <ligand>
        <name>NAD(+)</name>
        <dbReference type="ChEBI" id="CHEBI:57540"/>
    </ligand>
</feature>
<dbReference type="KEGG" id="tpz:Tph_c08910"/>
<dbReference type="eggNOG" id="COG0272">
    <property type="taxonomic scope" value="Bacteria"/>
</dbReference>
<dbReference type="Gene3D" id="3.30.470.30">
    <property type="entry name" value="DNA ligase/mRNA capping enzyme"/>
    <property type="match status" value="1"/>
</dbReference>
<evidence type="ECO:0000256" key="10">
    <source>
        <dbReference type="ARBA" id="ARBA00023027"/>
    </source>
</evidence>
<evidence type="ECO:0000256" key="13">
    <source>
        <dbReference type="ARBA" id="ARBA00034005"/>
    </source>
</evidence>
<dbReference type="PROSITE" id="PS50172">
    <property type="entry name" value="BRCT"/>
    <property type="match status" value="1"/>
</dbReference>
<feature type="binding site" evidence="15">
    <location>
        <position position="137"/>
    </location>
    <ligand>
        <name>NAD(+)</name>
        <dbReference type="ChEBI" id="CHEBI:57540"/>
    </ligand>
</feature>
<dbReference type="Proteomes" id="UP000000467">
    <property type="component" value="Chromosome"/>
</dbReference>
<dbReference type="FunFam" id="1.10.287.610:FF:000002">
    <property type="entry name" value="DNA ligase"/>
    <property type="match status" value="1"/>
</dbReference>
<dbReference type="Pfam" id="PF03120">
    <property type="entry name" value="OB_DNA_ligase"/>
    <property type="match status" value="1"/>
</dbReference>
<dbReference type="Pfam" id="PF14520">
    <property type="entry name" value="HHH_5"/>
    <property type="match status" value="1"/>
</dbReference>
<dbReference type="GO" id="GO:0006281">
    <property type="term" value="P:DNA repair"/>
    <property type="evidence" value="ECO:0007669"/>
    <property type="project" value="UniProtKB-KW"/>
</dbReference>
<dbReference type="AlphaFoldDB" id="K4LDN2"/>
<feature type="binding site" evidence="15">
    <location>
        <begin position="35"/>
        <end position="39"/>
    </location>
    <ligand>
        <name>NAD(+)</name>
        <dbReference type="ChEBI" id="CHEBI:57540"/>
    </ligand>
</feature>
<evidence type="ECO:0000256" key="14">
    <source>
        <dbReference type="ARBA" id="ARBA00060881"/>
    </source>
</evidence>
<evidence type="ECO:0000256" key="4">
    <source>
        <dbReference type="ARBA" id="ARBA00022598"/>
    </source>
</evidence>
<dbReference type="FunFam" id="2.40.50.140:FF:000012">
    <property type="entry name" value="DNA ligase"/>
    <property type="match status" value="1"/>
</dbReference>
<dbReference type="NCBIfam" id="NF005932">
    <property type="entry name" value="PRK07956.1"/>
    <property type="match status" value="1"/>
</dbReference>
<dbReference type="STRING" id="1089553.Tph_c08910"/>
<dbReference type="EMBL" id="CP003732">
    <property type="protein sequence ID" value="AFV11121.1"/>
    <property type="molecule type" value="Genomic_DNA"/>
</dbReference>
<evidence type="ECO:0000256" key="1">
    <source>
        <dbReference type="ARBA" id="ARBA00004067"/>
    </source>
</evidence>
<evidence type="ECO:0000256" key="8">
    <source>
        <dbReference type="ARBA" id="ARBA00022833"/>
    </source>
</evidence>
<dbReference type="Pfam" id="PF12826">
    <property type="entry name" value="HHH_2"/>
    <property type="match status" value="1"/>
</dbReference>
<name>K4LDN2_THEPS</name>
<dbReference type="InterPro" id="IPR010994">
    <property type="entry name" value="RuvA_2-like"/>
</dbReference>
<feature type="domain" description="BRCT" evidence="16">
    <location>
        <begin position="588"/>
        <end position="667"/>
    </location>
</feature>
<dbReference type="NCBIfam" id="TIGR00575">
    <property type="entry name" value="dnlj"/>
    <property type="match status" value="1"/>
</dbReference>
<evidence type="ECO:0000256" key="11">
    <source>
        <dbReference type="ARBA" id="ARBA00023204"/>
    </source>
</evidence>
<dbReference type="GO" id="GO:0046872">
    <property type="term" value="F:metal ion binding"/>
    <property type="evidence" value="ECO:0007669"/>
    <property type="project" value="UniProtKB-KW"/>
</dbReference>
<comment type="similarity">
    <text evidence="14 15">Belongs to the NAD-dependent DNA ligase family. LigA subfamily.</text>
</comment>
<keyword evidence="8 15" id="KW-0862">Zinc</keyword>
<dbReference type="Pfam" id="PF01653">
    <property type="entry name" value="DNA_ligase_aden"/>
    <property type="match status" value="1"/>
</dbReference>
<dbReference type="SUPFAM" id="SSF47781">
    <property type="entry name" value="RuvA domain 2-like"/>
    <property type="match status" value="1"/>
</dbReference>
<dbReference type="PROSITE" id="PS01056">
    <property type="entry name" value="DNA_LIGASE_N2"/>
    <property type="match status" value="1"/>
</dbReference>